<proteinExistence type="predicted"/>
<feature type="region of interest" description="Disordered" evidence="1">
    <location>
        <begin position="450"/>
        <end position="477"/>
    </location>
</feature>
<feature type="compositionally biased region" description="Basic and acidic residues" evidence="1">
    <location>
        <begin position="393"/>
        <end position="405"/>
    </location>
</feature>
<dbReference type="InterPro" id="IPR025569">
    <property type="entry name" value="DUF4335"/>
</dbReference>
<evidence type="ECO:0000313" key="4">
    <source>
        <dbReference type="Proteomes" id="UP000031561"/>
    </source>
</evidence>
<keyword evidence="2" id="KW-0472">Membrane</keyword>
<keyword evidence="2" id="KW-1133">Transmembrane helix</keyword>
<dbReference type="Proteomes" id="UP000031561">
    <property type="component" value="Unassembled WGS sequence"/>
</dbReference>
<protein>
    <submittedName>
        <fullName evidence="3">DUF4335 domain-containing protein</fullName>
    </submittedName>
</protein>
<dbReference type="AlphaFoldDB" id="A0ABD4SYF3"/>
<dbReference type="EMBL" id="JTHE03000005">
    <property type="protein sequence ID" value="MCM1981352.1"/>
    <property type="molecule type" value="Genomic_DNA"/>
</dbReference>
<keyword evidence="4" id="KW-1185">Reference proteome</keyword>
<feature type="transmembrane region" description="Helical" evidence="2">
    <location>
        <begin position="203"/>
        <end position="227"/>
    </location>
</feature>
<evidence type="ECO:0000256" key="1">
    <source>
        <dbReference type="SAM" id="MobiDB-lite"/>
    </source>
</evidence>
<comment type="caution">
    <text evidence="3">The sequence shown here is derived from an EMBL/GenBank/DDBJ whole genome shotgun (WGS) entry which is preliminary data.</text>
</comment>
<name>A0ABD4SYF3_9CYAN</name>
<accession>A0ABD4SYF3</accession>
<evidence type="ECO:0000256" key="2">
    <source>
        <dbReference type="SAM" id="Phobius"/>
    </source>
</evidence>
<feature type="compositionally biased region" description="Low complexity" evidence="1">
    <location>
        <begin position="285"/>
        <end position="315"/>
    </location>
</feature>
<feature type="compositionally biased region" description="Polar residues" evidence="1">
    <location>
        <begin position="339"/>
        <end position="363"/>
    </location>
</feature>
<feature type="region of interest" description="Disordered" evidence="1">
    <location>
        <begin position="236"/>
        <end position="412"/>
    </location>
</feature>
<evidence type="ECO:0000313" key="3">
    <source>
        <dbReference type="EMBL" id="MCM1981352.1"/>
    </source>
</evidence>
<dbReference type="RefSeq" id="WP_166278737.1">
    <property type="nucleotide sequence ID" value="NZ_JTHE03000005.1"/>
</dbReference>
<reference evidence="3 4" key="1">
    <citation type="journal article" date="2015" name="Genome Announc.">
        <title>Draft Genome Sequence of Filamentous Marine Cyanobacterium Lyngbya confervoides Strain BDU141951.</title>
        <authorList>
            <person name="Chandrababunaidu M.M."/>
            <person name="Sen D."/>
            <person name="Tripathy S."/>
        </authorList>
    </citation>
    <scope>NUCLEOTIDE SEQUENCE [LARGE SCALE GENOMIC DNA]</scope>
    <source>
        <strain evidence="3 4">BDU141951</strain>
    </source>
</reference>
<sequence length="499" mass="52518">MIRLSPAKTERFTNPHWSLAIAVHSSPLSRWWGQELGQIESFSLALLAQDESSAELPGETAAIGSVEDRLIEIQGDPDQLEALGLIAEAYVQQLLAPPVQDLSNDVGSEHLSQGASLLQMPPRTTADLPPALKLSPFQLPRLEATSWLRHRLYLGDLGSTPSQSSIVLTTLQLYDLAEILQLASQTLTGLPVRRTLRLLPDTALVWTRTAAMVAIALGLTGGMAWWIGGTSVLQTAEEGRDPSAQEVDQGTQPVPGSPPRQSVSPSSPLVATSPAADPSQGNRDSPSSSASKSSESPISAAPPANPARPSASAQPTQAQPHQFSPAPSRGADPPPQAGVTASANSQPTAPISKSRRPSQTSEADSPGSPPQSLPTAPTADFSVSAVPPSSKSTVDRASESARLSRADPQPQSVVSEIQKYFQARWQSQDTIQETLSFTLTLNADGTLQGIRPLNSAGERYQPQAPLPKSGEAMVSSSLSGPVQVTVNLYPDGSVNAVQP</sequence>
<keyword evidence="2" id="KW-0812">Transmembrane</keyword>
<feature type="compositionally biased region" description="Low complexity" evidence="1">
    <location>
        <begin position="259"/>
        <end position="268"/>
    </location>
</feature>
<dbReference type="Pfam" id="PF14233">
    <property type="entry name" value="DUF4335"/>
    <property type="match status" value="1"/>
</dbReference>
<organism evidence="3 4">
    <name type="scientific">Lyngbya confervoides BDU141951</name>
    <dbReference type="NCBI Taxonomy" id="1574623"/>
    <lineage>
        <taxon>Bacteria</taxon>
        <taxon>Bacillati</taxon>
        <taxon>Cyanobacteriota</taxon>
        <taxon>Cyanophyceae</taxon>
        <taxon>Oscillatoriophycideae</taxon>
        <taxon>Oscillatoriales</taxon>
        <taxon>Microcoleaceae</taxon>
        <taxon>Lyngbya</taxon>
    </lineage>
</organism>
<gene>
    <name evidence="3" type="ORF">QQ91_0000710</name>
</gene>